<dbReference type="SUPFAM" id="SSF57196">
    <property type="entry name" value="EGF/Laminin"/>
    <property type="match status" value="2"/>
</dbReference>
<keyword evidence="4" id="KW-0732">Signal</keyword>
<dbReference type="Pfam" id="PF00053">
    <property type="entry name" value="EGF_laminin"/>
    <property type="match status" value="4"/>
</dbReference>
<dbReference type="FunFam" id="2.10.25.10:FF:001210">
    <property type="entry name" value="Predicted protein"/>
    <property type="match status" value="1"/>
</dbReference>
<evidence type="ECO:0000256" key="10">
    <source>
        <dbReference type="PROSITE-ProRule" id="PRU00460"/>
    </source>
</evidence>
<dbReference type="GO" id="GO:0009888">
    <property type="term" value="P:tissue development"/>
    <property type="evidence" value="ECO:0000318"/>
    <property type="project" value="GO_Central"/>
</dbReference>
<reference evidence="15 16" key="1">
    <citation type="journal article" date="2007" name="Science">
        <title>Sea anemone genome reveals ancestral eumetazoan gene repertoire and genomic organization.</title>
        <authorList>
            <person name="Putnam N.H."/>
            <person name="Srivastava M."/>
            <person name="Hellsten U."/>
            <person name="Dirks B."/>
            <person name="Chapman J."/>
            <person name="Salamov A."/>
            <person name="Terry A."/>
            <person name="Shapiro H."/>
            <person name="Lindquist E."/>
            <person name="Kapitonov V.V."/>
            <person name="Jurka J."/>
            <person name="Genikhovich G."/>
            <person name="Grigoriev I.V."/>
            <person name="Lucas S.M."/>
            <person name="Steele R.E."/>
            <person name="Finnerty J.R."/>
            <person name="Technau U."/>
            <person name="Martindale M.Q."/>
            <person name="Rokhsar D.S."/>
        </authorList>
    </citation>
    <scope>NUCLEOTIDE SEQUENCE [LARGE SCALE GENOMIC DNA]</scope>
    <source>
        <strain evidence="16">CH2 X CH6</strain>
    </source>
</reference>
<evidence type="ECO:0000313" key="15">
    <source>
        <dbReference type="EMBL" id="EDO46759.1"/>
    </source>
</evidence>
<keyword evidence="12" id="KW-0472">Membrane</keyword>
<evidence type="ECO:0000256" key="2">
    <source>
        <dbReference type="ARBA" id="ARBA00022525"/>
    </source>
</evidence>
<evidence type="ECO:0000256" key="12">
    <source>
        <dbReference type="SAM" id="Phobius"/>
    </source>
</evidence>
<evidence type="ECO:0000259" key="14">
    <source>
        <dbReference type="PROSITE" id="PS51117"/>
    </source>
</evidence>
<dbReference type="InterPro" id="IPR050440">
    <property type="entry name" value="Laminin/Netrin_ECM"/>
</dbReference>
<dbReference type="InterPro" id="IPR013320">
    <property type="entry name" value="ConA-like_dom_sf"/>
</dbReference>
<feature type="compositionally biased region" description="Basic and acidic residues" evidence="11">
    <location>
        <begin position="841"/>
        <end position="864"/>
    </location>
</feature>
<feature type="domain" description="Laminin EGF-like" evidence="13">
    <location>
        <begin position="709"/>
        <end position="754"/>
    </location>
</feature>
<dbReference type="FunFam" id="2.10.25.10:FF:000275">
    <property type="entry name" value="usherin"/>
    <property type="match status" value="1"/>
</dbReference>
<comment type="caution">
    <text evidence="10">Lacks conserved residue(s) required for the propagation of feature annotation.</text>
</comment>
<dbReference type="HOGENOM" id="CLU_320375_0_0_1"/>
<keyword evidence="2" id="KW-0964">Secreted</keyword>
<evidence type="ECO:0000256" key="4">
    <source>
        <dbReference type="ARBA" id="ARBA00022729"/>
    </source>
</evidence>
<keyword evidence="3" id="KW-0272">Extracellular matrix</keyword>
<keyword evidence="9 10" id="KW-0424">Laminin EGF-like domain</keyword>
<evidence type="ECO:0000256" key="8">
    <source>
        <dbReference type="ARBA" id="ARBA00023180"/>
    </source>
</evidence>
<dbReference type="Proteomes" id="UP000001593">
    <property type="component" value="Unassembled WGS sequence"/>
</dbReference>
<proteinExistence type="predicted"/>
<dbReference type="FunFam" id="2.60.120.200:FF:000458">
    <property type="entry name" value="Predicted protein"/>
    <property type="match status" value="1"/>
</dbReference>
<keyword evidence="8" id="KW-0325">Glycoprotein</keyword>
<keyword evidence="7 10" id="KW-1015">Disulfide bond</keyword>
<dbReference type="Gene3D" id="2.10.25.10">
    <property type="entry name" value="Laminin"/>
    <property type="match status" value="4"/>
</dbReference>
<dbReference type="GO" id="GO:0005604">
    <property type="term" value="C:basement membrane"/>
    <property type="evidence" value="ECO:0007669"/>
    <property type="project" value="UniProtKB-SubCell"/>
</dbReference>
<dbReference type="InParanoid" id="A7RNY2"/>
<comment type="subcellular location">
    <subcellularLocation>
        <location evidence="1">Secreted</location>
        <location evidence="1">Extracellular space</location>
        <location evidence="1">Extracellular matrix</location>
        <location evidence="1">Basement membrane</location>
    </subcellularLocation>
</comment>
<evidence type="ECO:0000256" key="6">
    <source>
        <dbReference type="ARBA" id="ARBA00022869"/>
    </source>
</evidence>
<feature type="disulfide bond" evidence="10">
    <location>
        <begin position="681"/>
        <end position="690"/>
    </location>
</feature>
<dbReference type="PANTHER" id="PTHR10574:SF274">
    <property type="entry name" value="USHERIN"/>
    <property type="match status" value="1"/>
</dbReference>
<feature type="domain" description="Laminin N-terminal" evidence="14">
    <location>
        <begin position="242"/>
        <end position="468"/>
    </location>
</feature>
<dbReference type="SMART" id="SM00136">
    <property type="entry name" value="LamNT"/>
    <property type="match status" value="1"/>
</dbReference>
<evidence type="ECO:0000256" key="1">
    <source>
        <dbReference type="ARBA" id="ARBA00004302"/>
    </source>
</evidence>
<keyword evidence="6" id="KW-0084">Basement membrane</keyword>
<dbReference type="Pfam" id="PF00055">
    <property type="entry name" value="Laminin_N"/>
    <property type="match status" value="1"/>
</dbReference>
<name>A7RNY2_NEMVE</name>
<dbReference type="GO" id="GO:0009887">
    <property type="term" value="P:animal organ morphogenesis"/>
    <property type="evidence" value="ECO:0000318"/>
    <property type="project" value="GO_Central"/>
</dbReference>
<evidence type="ECO:0000313" key="16">
    <source>
        <dbReference type="Proteomes" id="UP000001593"/>
    </source>
</evidence>
<dbReference type="PROSITE" id="PS50027">
    <property type="entry name" value="EGF_LAM_2"/>
    <property type="match status" value="2"/>
</dbReference>
<keyword evidence="12" id="KW-0812">Transmembrane</keyword>
<dbReference type="CDD" id="cd00055">
    <property type="entry name" value="EGF_Lam"/>
    <property type="match status" value="3"/>
</dbReference>
<dbReference type="FunFam" id="2.10.25.10:FF:000209">
    <property type="entry name" value="Laminin subunit alpha 5"/>
    <property type="match status" value="1"/>
</dbReference>
<organism evidence="15 16">
    <name type="scientific">Nematostella vectensis</name>
    <name type="common">Starlet sea anemone</name>
    <dbReference type="NCBI Taxonomy" id="45351"/>
    <lineage>
        <taxon>Eukaryota</taxon>
        <taxon>Metazoa</taxon>
        <taxon>Cnidaria</taxon>
        <taxon>Anthozoa</taxon>
        <taxon>Hexacorallia</taxon>
        <taxon>Actiniaria</taxon>
        <taxon>Edwardsiidae</taxon>
        <taxon>Nematostella</taxon>
    </lineage>
</organism>
<dbReference type="PhylomeDB" id="A7RNY2"/>
<dbReference type="AlphaFoldDB" id="A7RNY2"/>
<dbReference type="PROSITE" id="PS01248">
    <property type="entry name" value="EGF_LAM_1"/>
    <property type="match status" value="2"/>
</dbReference>
<protein>
    <submittedName>
        <fullName evidence="15">Uncharacterized protein</fullName>
    </submittedName>
</protein>
<evidence type="ECO:0000256" key="11">
    <source>
        <dbReference type="SAM" id="MobiDB-lite"/>
    </source>
</evidence>
<accession>A7RNY2</accession>
<dbReference type="eggNOG" id="KOG1836">
    <property type="taxonomic scope" value="Eukaryota"/>
</dbReference>
<dbReference type="PANTHER" id="PTHR10574">
    <property type="entry name" value="NETRIN/LAMININ-RELATED"/>
    <property type="match status" value="1"/>
</dbReference>
<dbReference type="InterPro" id="IPR008211">
    <property type="entry name" value="Laminin_N"/>
</dbReference>
<dbReference type="EMBL" id="DS469524">
    <property type="protein sequence ID" value="EDO46759.1"/>
    <property type="molecule type" value="Genomic_DNA"/>
</dbReference>
<keyword evidence="12" id="KW-1133">Transmembrane helix</keyword>
<feature type="domain" description="Laminin EGF-like" evidence="13">
    <location>
        <begin position="652"/>
        <end position="708"/>
    </location>
</feature>
<gene>
    <name evidence="15" type="ORF">NEMVEDRAFT_v1g199903</name>
</gene>
<feature type="disulfide bond" evidence="10">
    <location>
        <begin position="729"/>
        <end position="738"/>
    </location>
</feature>
<feature type="disulfide bond" evidence="10">
    <location>
        <begin position="709"/>
        <end position="721"/>
    </location>
</feature>
<keyword evidence="5" id="KW-0677">Repeat</keyword>
<evidence type="ECO:0000259" key="13">
    <source>
        <dbReference type="PROSITE" id="PS50027"/>
    </source>
</evidence>
<dbReference type="InterPro" id="IPR002049">
    <property type="entry name" value="LE_dom"/>
</dbReference>
<evidence type="ECO:0000256" key="3">
    <source>
        <dbReference type="ARBA" id="ARBA00022530"/>
    </source>
</evidence>
<dbReference type="STRING" id="45351.A7RNY2"/>
<dbReference type="SMART" id="SM00180">
    <property type="entry name" value="EGF_Lam"/>
    <property type="match status" value="5"/>
</dbReference>
<dbReference type="Gene3D" id="2.60.120.260">
    <property type="entry name" value="Galactose-binding domain-like"/>
    <property type="match status" value="1"/>
</dbReference>
<dbReference type="PROSITE" id="PS51117">
    <property type="entry name" value="LAMININ_NTER"/>
    <property type="match status" value="1"/>
</dbReference>
<dbReference type="FunFam" id="2.60.120.260:FF:000227">
    <property type="entry name" value="Predicted protein"/>
    <property type="match status" value="1"/>
</dbReference>
<keyword evidence="16" id="KW-1185">Reference proteome</keyword>
<evidence type="ECO:0000256" key="5">
    <source>
        <dbReference type="ARBA" id="ARBA00022737"/>
    </source>
</evidence>
<evidence type="ECO:0000256" key="9">
    <source>
        <dbReference type="ARBA" id="ARBA00023292"/>
    </source>
</evidence>
<evidence type="ECO:0000256" key="7">
    <source>
        <dbReference type="ARBA" id="ARBA00023157"/>
    </source>
</evidence>
<dbReference type="PRINTS" id="PR00011">
    <property type="entry name" value="EGFLAMININ"/>
</dbReference>
<feature type="transmembrane region" description="Helical" evidence="12">
    <location>
        <begin position="759"/>
        <end position="784"/>
    </location>
</feature>
<dbReference type="Gene3D" id="2.60.120.200">
    <property type="match status" value="1"/>
</dbReference>
<dbReference type="SUPFAM" id="SSF49899">
    <property type="entry name" value="Concanavalin A-like lectins/glucanases"/>
    <property type="match status" value="1"/>
</dbReference>
<feature type="region of interest" description="Disordered" evidence="11">
    <location>
        <begin position="831"/>
        <end position="864"/>
    </location>
</feature>
<sequence>MVRSIMLRKMIGENERLTIKSKVELSRLPPPRDNLVPHIQRVNHRVASYKRADQAVFWRPNPFEPGQGWERNDDGLLEPVWSCGPVLPTSLIDIVESTVGEEEDDEEDGPINFDEAFSDEDETLFVKAESASPYKVIFQIEIQNYKLWFHYQTSASNVSVVELTPLQSQSKDLKEFQWHVISVSVVNTDLSYYIDGTFIQGATLTGPIVDGGGLPRVGQTHSGGSQFEGFMQDIFMYDLAISNREIMEALTGNLEKAYIATNCRCPPGYPKISTSKPAKCAKNIENAEDEVFRLATTAHPSEYMTDADTTTYWQSAVTDNATVEVDLLYQELQIFFVIMVFYGPPPEAILIERSRDRGSTYEPWQYFASDCQSSFGMENNGNLVNPDSINCIQYQRPLPYSSATIAFKLERSIPARPFGAPCSNLYCSTRFLDFIKASNVRIQLYNHTLIQNEKHRYFALKRVLVTGRCECHGHAQKVTFIKGNSSSPGRCRCECDPSTFTQGEKCESCLPMYNNKAFLRGTNDDPYPCVKCECNNHATACYYNSSLDPSPASRTVGGGGVCINCLHNTAGQFCHVCRDDFFREPGKSLSAVDVCSPCQCTGPGVETGKTSCARVSSGNCTCKKYVREPTCGQCMKGYFNLSSSNPEGCQACNCNPKGTLGGDRTPAGELECSGSNGKCACLTNVQGLRCDKCVSAYYWNPSGYGCSPCNCDASGSLATNCNSTGYCQCKPNIGGRRCDRCMPGSYGSPGSCKPCNCNVAGVGAGLGVFLAVAIVIIVILLCFLKRRPPSPPPEPVRKPKSLDPSLQSLDLRTQSLNVSYQGLVFKNKDTDGAVGASSSHSYDEHRMDPLGKESGGDGEPGEEKQNDLLYENTEFQQVLQYLFRILDVQAAGFLNIFSLNYFFRIF</sequence>
<dbReference type="Pfam" id="PF13385">
    <property type="entry name" value="Laminin_G_3"/>
    <property type="match status" value="1"/>
</dbReference>